<evidence type="ECO:0000313" key="6">
    <source>
        <dbReference type="EMBL" id="RNF09931.1"/>
    </source>
</evidence>
<comment type="caution">
    <text evidence="6">The sequence shown here is derived from an EMBL/GenBank/DDBJ whole genome shotgun (WGS) entry which is preliminary data.</text>
</comment>
<evidence type="ECO:0000256" key="3">
    <source>
        <dbReference type="ARBA" id="ARBA00022827"/>
    </source>
</evidence>
<dbReference type="PRINTS" id="PR00406">
    <property type="entry name" value="CYTB5RDTASE"/>
</dbReference>
<evidence type="ECO:0000256" key="1">
    <source>
        <dbReference type="ARBA" id="ARBA00001974"/>
    </source>
</evidence>
<dbReference type="InterPro" id="IPR001834">
    <property type="entry name" value="CBR-like"/>
</dbReference>
<dbReference type="GeneID" id="40320495"/>
<gene>
    <name evidence="6" type="ORF">Tco025E_06884</name>
</gene>
<dbReference type="InterPro" id="IPR039261">
    <property type="entry name" value="FNR_nucleotide-bd"/>
</dbReference>
<dbReference type="OrthoDB" id="432299at2759"/>
<dbReference type="Pfam" id="PF00175">
    <property type="entry name" value="NAD_binding_1"/>
    <property type="match status" value="1"/>
</dbReference>
<dbReference type="RefSeq" id="XP_029226117.1">
    <property type="nucleotide sequence ID" value="XM_029373752.1"/>
</dbReference>
<protein>
    <submittedName>
        <fullName evidence="6">Putative NADH-cytochrome b5 reductase</fullName>
    </submittedName>
</protein>
<keyword evidence="7" id="KW-1185">Reference proteome</keyword>
<keyword evidence="2" id="KW-0285">Flavoprotein</keyword>
<organism evidence="6 7">
    <name type="scientific">Trypanosoma conorhini</name>
    <dbReference type="NCBI Taxonomy" id="83891"/>
    <lineage>
        <taxon>Eukaryota</taxon>
        <taxon>Discoba</taxon>
        <taxon>Euglenozoa</taxon>
        <taxon>Kinetoplastea</taxon>
        <taxon>Metakinetoplastina</taxon>
        <taxon>Trypanosomatida</taxon>
        <taxon>Trypanosomatidae</taxon>
        <taxon>Trypanosoma</taxon>
    </lineage>
</organism>
<dbReference type="PANTHER" id="PTHR19370:SF131">
    <property type="entry name" value="B5 REDUCTASE, PUTATIVE-RELATED"/>
    <property type="match status" value="1"/>
</dbReference>
<evidence type="ECO:0000256" key="2">
    <source>
        <dbReference type="ARBA" id="ARBA00022630"/>
    </source>
</evidence>
<name>A0A422NWU9_9TRYP</name>
<dbReference type="EMBL" id="MKKU01000497">
    <property type="protein sequence ID" value="RNF09931.1"/>
    <property type="molecule type" value="Genomic_DNA"/>
</dbReference>
<sequence length="164" mass="17785">MPTLLISRGLGKVWSFRTKNIYTNVGLVIGGTGIAPAHQIIRSLFADASSSTSFVLLCCNKTEQDVLSKDSLDQLVHDNSRKFCVSHLPSEAPANSSGHKGIISRDVIRESMPTRDKDGKHMLIVSGSSGFMNAVCGMKEVRSQGALLGYLEDLGFTADMLHKF</sequence>
<dbReference type="InterPro" id="IPR001433">
    <property type="entry name" value="OxRdtase_FAD/NAD-bd"/>
</dbReference>
<dbReference type="CDD" id="cd06183">
    <property type="entry name" value="cyt_b5_reduct_like"/>
    <property type="match status" value="1"/>
</dbReference>
<dbReference type="PANTHER" id="PTHR19370">
    <property type="entry name" value="NADH-CYTOCHROME B5 REDUCTASE"/>
    <property type="match status" value="1"/>
</dbReference>
<keyword evidence="3" id="KW-0274">FAD</keyword>
<evidence type="ECO:0000256" key="4">
    <source>
        <dbReference type="ARBA" id="ARBA00023002"/>
    </source>
</evidence>
<evidence type="ECO:0000313" key="7">
    <source>
        <dbReference type="Proteomes" id="UP000284403"/>
    </source>
</evidence>
<keyword evidence="4" id="KW-0560">Oxidoreductase</keyword>
<accession>A0A422NWU9</accession>
<dbReference type="Proteomes" id="UP000284403">
    <property type="component" value="Unassembled WGS sequence"/>
</dbReference>
<feature type="domain" description="Oxidoreductase FAD/NAD(P)-binding" evidence="5">
    <location>
        <begin position="27"/>
        <end position="136"/>
    </location>
</feature>
<evidence type="ECO:0000259" key="5">
    <source>
        <dbReference type="Pfam" id="PF00175"/>
    </source>
</evidence>
<dbReference type="SUPFAM" id="SSF52343">
    <property type="entry name" value="Ferredoxin reductase-like, C-terminal NADP-linked domain"/>
    <property type="match status" value="1"/>
</dbReference>
<dbReference type="GO" id="GO:0004128">
    <property type="term" value="F:cytochrome-b5 reductase activity, acting on NAD(P)H"/>
    <property type="evidence" value="ECO:0007669"/>
    <property type="project" value="TreeGrafter"/>
</dbReference>
<dbReference type="Gene3D" id="3.40.50.80">
    <property type="entry name" value="Nucleotide-binding domain of ferredoxin-NADP reductase (FNR) module"/>
    <property type="match status" value="1"/>
</dbReference>
<comment type="cofactor">
    <cofactor evidence="1">
        <name>FAD</name>
        <dbReference type="ChEBI" id="CHEBI:57692"/>
    </cofactor>
</comment>
<reference evidence="6 7" key="1">
    <citation type="journal article" date="2018" name="BMC Genomics">
        <title>Genomic comparison of Trypanosoma conorhini and Trypanosoma rangeli to Trypanosoma cruzi strains of high and low virulence.</title>
        <authorList>
            <person name="Bradwell K.R."/>
            <person name="Koparde V.N."/>
            <person name="Matveyev A.V."/>
            <person name="Serrano M.G."/>
            <person name="Alves J.M."/>
            <person name="Parikh H."/>
            <person name="Huang B."/>
            <person name="Lee V."/>
            <person name="Espinosa-Alvarez O."/>
            <person name="Ortiz P.A."/>
            <person name="Costa-Martins A.G."/>
            <person name="Teixeira M.M."/>
            <person name="Buck G.A."/>
        </authorList>
    </citation>
    <scope>NUCLEOTIDE SEQUENCE [LARGE SCALE GENOMIC DNA]</scope>
    <source>
        <strain evidence="6 7">025E</strain>
    </source>
</reference>
<dbReference type="AlphaFoldDB" id="A0A422NWU9"/>
<proteinExistence type="predicted"/>